<reference evidence="1" key="1">
    <citation type="journal article" date="2018" name="PLoS Negl. Trop. Dis.">
        <title>Sialome diversity of ticks revealed by RNAseq of single tick salivary glands.</title>
        <authorList>
            <person name="Perner J."/>
            <person name="Kropackova S."/>
            <person name="Kopacek P."/>
            <person name="Ribeiro J.M."/>
        </authorList>
    </citation>
    <scope>NUCLEOTIDE SEQUENCE</scope>
    <source>
        <strain evidence="1">Siblings of single egg batch collected in Ceske Budejovice</strain>
        <tissue evidence="1">Salivary glands</tissue>
    </source>
</reference>
<name>A0A147BDN8_IXORI</name>
<sequence length="120" mass="13395">SLHTLNRRCSSTPKMAACMLPQRRRRTFSAASTRLSPGCTGLREFRHTVALGCLNFSSTLHGPRAENAAAAPSHTARAVVFDASTVLRCRRRLPALGWRRSRCCQTTKRFRIRSIVISIL</sequence>
<dbReference type="EMBL" id="GEGO01006822">
    <property type="protein sequence ID" value="JAR88582.1"/>
    <property type="molecule type" value="Transcribed_RNA"/>
</dbReference>
<evidence type="ECO:0000313" key="1">
    <source>
        <dbReference type="EMBL" id="JAR88582.1"/>
    </source>
</evidence>
<feature type="non-terminal residue" evidence="1">
    <location>
        <position position="1"/>
    </location>
</feature>
<organism evidence="1">
    <name type="scientific">Ixodes ricinus</name>
    <name type="common">Common tick</name>
    <name type="synonym">Acarus ricinus</name>
    <dbReference type="NCBI Taxonomy" id="34613"/>
    <lineage>
        <taxon>Eukaryota</taxon>
        <taxon>Metazoa</taxon>
        <taxon>Ecdysozoa</taxon>
        <taxon>Arthropoda</taxon>
        <taxon>Chelicerata</taxon>
        <taxon>Arachnida</taxon>
        <taxon>Acari</taxon>
        <taxon>Parasitiformes</taxon>
        <taxon>Ixodida</taxon>
        <taxon>Ixodoidea</taxon>
        <taxon>Ixodidae</taxon>
        <taxon>Ixodinae</taxon>
        <taxon>Ixodes</taxon>
    </lineage>
</organism>
<proteinExistence type="predicted"/>
<accession>A0A147BDN8</accession>
<dbReference type="AlphaFoldDB" id="A0A147BDN8"/>
<protein>
    <submittedName>
        <fullName evidence="1">Uncharacterized protein</fullName>
    </submittedName>
</protein>